<evidence type="ECO:0000256" key="2">
    <source>
        <dbReference type="ARBA" id="ARBA00022679"/>
    </source>
</evidence>
<dbReference type="Pfam" id="PF02739">
    <property type="entry name" value="5_3_exonuc_N"/>
    <property type="match status" value="1"/>
</dbReference>
<dbReference type="InterPro" id="IPR036279">
    <property type="entry name" value="5-3_exonuclease_C_sf"/>
</dbReference>
<evidence type="ECO:0000256" key="12">
    <source>
        <dbReference type="RuleBase" id="RU004460"/>
    </source>
</evidence>
<dbReference type="STRING" id="1280514.AXFE_20870"/>
<evidence type="ECO:0000256" key="3">
    <source>
        <dbReference type="ARBA" id="ARBA00022695"/>
    </source>
</evidence>
<dbReference type="GO" id="GO:0006261">
    <property type="term" value="P:DNA-templated DNA replication"/>
    <property type="evidence" value="ECO:0007669"/>
    <property type="project" value="UniProtKB-UniRule"/>
</dbReference>
<gene>
    <name evidence="12 15" type="primary">polA</name>
    <name evidence="15" type="ORF">AXFE_20870</name>
</gene>
<dbReference type="GO" id="GO:0003677">
    <property type="term" value="F:DNA binding"/>
    <property type="evidence" value="ECO:0007669"/>
    <property type="project" value="UniProtKB-UniRule"/>
</dbReference>
<dbReference type="InterPro" id="IPR018320">
    <property type="entry name" value="DNA_polymerase_1"/>
</dbReference>
<dbReference type="InterPro" id="IPR020046">
    <property type="entry name" value="5-3_exonucl_a-hlix_arch_N"/>
</dbReference>
<feature type="domain" description="5'-3' exonuclease" evidence="13">
    <location>
        <begin position="2"/>
        <end position="263"/>
    </location>
</feature>
<evidence type="ECO:0000256" key="9">
    <source>
        <dbReference type="ARBA" id="ARBA00023204"/>
    </source>
</evidence>
<keyword evidence="7 12" id="KW-0239">DNA-directed DNA polymerase</keyword>
<comment type="function">
    <text evidence="12">In addition to polymerase activity, this DNA polymerase exhibits 5'-3' exonuclease activity.</text>
</comment>
<evidence type="ECO:0000256" key="11">
    <source>
        <dbReference type="NCBIfam" id="TIGR00593"/>
    </source>
</evidence>
<feature type="domain" description="DNA-directed DNA polymerase family A palm" evidence="14">
    <location>
        <begin position="654"/>
        <end position="858"/>
    </location>
</feature>
<keyword evidence="3 12" id="KW-0548">Nucleotidyltransferase</keyword>
<dbReference type="RefSeq" id="WP_052605716.1">
    <property type="nucleotide sequence ID" value="NZ_JXYS01000066.1"/>
</dbReference>
<dbReference type="Gene3D" id="3.30.420.10">
    <property type="entry name" value="Ribonuclease H-like superfamily/Ribonuclease H"/>
    <property type="match status" value="1"/>
</dbReference>
<evidence type="ECO:0000313" key="16">
    <source>
        <dbReference type="Proteomes" id="UP000032360"/>
    </source>
</evidence>
<dbReference type="OrthoDB" id="9806424at2"/>
<keyword evidence="4 12" id="KW-0235">DNA replication</keyword>
<evidence type="ECO:0000256" key="4">
    <source>
        <dbReference type="ARBA" id="ARBA00022705"/>
    </source>
</evidence>
<name>A0A0D8HGH0_9ACTN</name>
<dbReference type="InterPro" id="IPR036397">
    <property type="entry name" value="RNaseH_sf"/>
</dbReference>
<dbReference type="SMART" id="SM00475">
    <property type="entry name" value="53EXOc"/>
    <property type="match status" value="1"/>
</dbReference>
<keyword evidence="16" id="KW-1185">Reference proteome</keyword>
<dbReference type="EC" id="2.7.7.7" evidence="11 12"/>
<proteinExistence type="inferred from homology"/>
<evidence type="ECO:0000256" key="7">
    <source>
        <dbReference type="ARBA" id="ARBA00022932"/>
    </source>
</evidence>
<dbReference type="PANTHER" id="PTHR10133">
    <property type="entry name" value="DNA POLYMERASE I"/>
    <property type="match status" value="1"/>
</dbReference>
<dbReference type="Gene3D" id="1.10.150.20">
    <property type="entry name" value="5' to 3' exonuclease, C-terminal subdomain"/>
    <property type="match status" value="2"/>
</dbReference>
<evidence type="ECO:0000259" key="13">
    <source>
        <dbReference type="SMART" id="SM00475"/>
    </source>
</evidence>
<evidence type="ECO:0000256" key="5">
    <source>
        <dbReference type="ARBA" id="ARBA00022763"/>
    </source>
</evidence>
<sequence>MKRLVVVDGFSLAFRAFFAIPFETMHNSSGLRTNALYGLVSMLDGLLENWKPSHMAVALDLPEPTFRDELNPNYKGHRPPTHEALVEQLELLSLAIGSLGIAVVSKSGFEADDILATLSNLGKGASIETILVTGDRDSYQLVEDPFVKVLYNRRGVSDYLLLDEAGVMEKVGATPKNYPLLAALRGDPSDNLMGVAGVGDKTAAKLATTYETLDSLLGNLDALTPKISRAIEAGVDNLRLNLELTHLRGDLDLSLSLADLELGPLDDSKAKEFFDLIESKKLYSRTLGAFDYIGHLSSGHDNTNEPTVEIRDVTREEFFKDIGSSQNDFAVGIDVTYTGEAGRSSIDVIWLAKREGPAQIATTKVALEYQDERLCLETLIRDLGDLSLVGFGLKEFLRRLFTIGLTSPKIGADLGLSAYLLDSSLGDYDPFSVLAAFTPEIVASIRQVEGGSGDLIPDLFSTLKDDVSSMQIASMAALADLEIRRLIEADKSDWLLDAIENPLLVVLAKMEAVGVLVDRGYLSDLKDDFIRQARQLSNQIQSMARRTFNVNSTKQLGSVLFEDLGLTPPKKTKTGFSTDASTLEKLIGIHPIIELIIRYREVEKLRSTYGESLLAEVGGDDRIHATFNQMVARTGRLSSDHPNLHNIPIRSEEGKKFRFAFVAPQATKLIVADYSQIELRVIAHLSGDPGLVEAFSLGTDIHTELASRVFGIPSSQVTSAQRSKAKMVAYGLAYGMEAYGLATRLNIDVGEADSILQSFFGAFPKLRQYMDSVVKEAVKNGFTETQFGRKRRIPDLSNPNGRLRQGAERQAMNSVIQGLAADIFKLAIVNLDTSLDPENARLILQVHDEVLVEVRAPVAQEVADVVVDVMENAASLKVPLMVNSYIVDKWGDSK</sequence>
<dbReference type="InterPro" id="IPR002421">
    <property type="entry name" value="5-3_exonuclease"/>
</dbReference>
<keyword evidence="8 12" id="KW-0238">DNA-binding</keyword>
<keyword evidence="6 12" id="KW-0269">Exonuclease</keyword>
<organism evidence="15 16">
    <name type="scientific">Acidithrix ferrooxidans</name>
    <dbReference type="NCBI Taxonomy" id="1280514"/>
    <lineage>
        <taxon>Bacteria</taxon>
        <taxon>Bacillati</taxon>
        <taxon>Actinomycetota</taxon>
        <taxon>Acidimicrobiia</taxon>
        <taxon>Acidimicrobiales</taxon>
        <taxon>Acidimicrobiaceae</taxon>
        <taxon>Acidithrix</taxon>
    </lineage>
</organism>
<keyword evidence="5 12" id="KW-0227">DNA damage</keyword>
<dbReference type="Gene3D" id="3.40.50.1010">
    <property type="entry name" value="5'-nuclease"/>
    <property type="match status" value="1"/>
</dbReference>
<dbReference type="GO" id="GO:0006302">
    <property type="term" value="P:double-strand break repair"/>
    <property type="evidence" value="ECO:0007669"/>
    <property type="project" value="TreeGrafter"/>
</dbReference>
<dbReference type="EMBL" id="JXYS01000066">
    <property type="protein sequence ID" value="KJF17090.1"/>
    <property type="molecule type" value="Genomic_DNA"/>
</dbReference>
<dbReference type="NCBIfam" id="NF004397">
    <property type="entry name" value="PRK05755.1"/>
    <property type="match status" value="1"/>
</dbReference>
<dbReference type="Gene3D" id="3.30.70.370">
    <property type="match status" value="1"/>
</dbReference>
<dbReference type="GO" id="GO:0008409">
    <property type="term" value="F:5'-3' exonuclease activity"/>
    <property type="evidence" value="ECO:0007669"/>
    <property type="project" value="UniProtKB-UniRule"/>
</dbReference>
<dbReference type="InterPro" id="IPR029060">
    <property type="entry name" value="PIN-like_dom_sf"/>
</dbReference>
<dbReference type="AlphaFoldDB" id="A0A0D8HGH0"/>
<evidence type="ECO:0000256" key="1">
    <source>
        <dbReference type="ARBA" id="ARBA00007705"/>
    </source>
</evidence>
<dbReference type="InterPro" id="IPR001098">
    <property type="entry name" value="DNA-dir_DNA_pol_A_palm_dom"/>
</dbReference>
<dbReference type="PRINTS" id="PR00868">
    <property type="entry name" value="DNAPOLI"/>
</dbReference>
<dbReference type="InterPro" id="IPR043502">
    <property type="entry name" value="DNA/RNA_pol_sf"/>
</dbReference>
<evidence type="ECO:0000256" key="8">
    <source>
        <dbReference type="ARBA" id="ARBA00023125"/>
    </source>
</evidence>
<dbReference type="CDD" id="cd09898">
    <property type="entry name" value="H3TH_53EXO"/>
    <property type="match status" value="1"/>
</dbReference>
<accession>A0A0D8HGH0</accession>
<dbReference type="SUPFAM" id="SSF56672">
    <property type="entry name" value="DNA/RNA polymerases"/>
    <property type="match status" value="1"/>
</dbReference>
<dbReference type="InterPro" id="IPR020045">
    <property type="entry name" value="DNA_polI_H3TH"/>
</dbReference>
<dbReference type="SUPFAM" id="SSF47807">
    <property type="entry name" value="5' to 3' exonuclease, C-terminal subdomain"/>
    <property type="match status" value="1"/>
</dbReference>
<dbReference type="Gene3D" id="1.20.1060.10">
    <property type="entry name" value="Taq DNA Polymerase, Chain T, domain 4"/>
    <property type="match status" value="1"/>
</dbReference>
<dbReference type="SUPFAM" id="SSF88723">
    <property type="entry name" value="PIN domain-like"/>
    <property type="match status" value="1"/>
</dbReference>
<keyword evidence="2 12" id="KW-0808">Transferase</keyword>
<evidence type="ECO:0000256" key="10">
    <source>
        <dbReference type="ARBA" id="ARBA00049244"/>
    </source>
</evidence>
<dbReference type="GO" id="GO:0003887">
    <property type="term" value="F:DNA-directed DNA polymerase activity"/>
    <property type="evidence" value="ECO:0007669"/>
    <property type="project" value="UniProtKB-UniRule"/>
</dbReference>
<comment type="similarity">
    <text evidence="1 12">Belongs to the DNA polymerase type-A family.</text>
</comment>
<reference evidence="15 16" key="1">
    <citation type="submission" date="2015-01" db="EMBL/GenBank/DDBJ databases">
        <title>Draft genome of the acidophilic iron oxidizer Acidithrix ferrooxidans strain Py-F3.</title>
        <authorList>
            <person name="Poehlein A."/>
            <person name="Eisen S."/>
            <person name="Schloemann M."/>
            <person name="Johnson B.D."/>
            <person name="Daniel R."/>
            <person name="Muehling M."/>
        </authorList>
    </citation>
    <scope>NUCLEOTIDE SEQUENCE [LARGE SCALE GENOMIC DNA]</scope>
    <source>
        <strain evidence="15 16">Py-F3</strain>
    </source>
</reference>
<dbReference type="FunFam" id="1.10.150.20:FF:000002">
    <property type="entry name" value="DNA polymerase I"/>
    <property type="match status" value="1"/>
</dbReference>
<dbReference type="CDD" id="cd08637">
    <property type="entry name" value="DNA_pol_A_pol_I_C"/>
    <property type="match status" value="1"/>
</dbReference>
<dbReference type="SMART" id="SM00279">
    <property type="entry name" value="HhH2"/>
    <property type="match status" value="1"/>
</dbReference>
<dbReference type="SMART" id="SM00482">
    <property type="entry name" value="POLAc"/>
    <property type="match status" value="1"/>
</dbReference>
<dbReference type="Proteomes" id="UP000032360">
    <property type="component" value="Unassembled WGS sequence"/>
</dbReference>
<evidence type="ECO:0000259" key="14">
    <source>
        <dbReference type="SMART" id="SM00482"/>
    </source>
</evidence>
<evidence type="ECO:0000313" key="15">
    <source>
        <dbReference type="EMBL" id="KJF17090.1"/>
    </source>
</evidence>
<dbReference type="InterPro" id="IPR008918">
    <property type="entry name" value="HhH2"/>
</dbReference>
<protein>
    <recommendedName>
        <fullName evidence="11 12">DNA polymerase I</fullName>
        <ecNumber evidence="11 12">2.7.7.7</ecNumber>
    </recommendedName>
</protein>
<dbReference type="Pfam" id="PF01367">
    <property type="entry name" value="5_3_exonuc"/>
    <property type="match status" value="1"/>
</dbReference>
<dbReference type="CDD" id="cd09859">
    <property type="entry name" value="PIN_53EXO"/>
    <property type="match status" value="1"/>
</dbReference>
<dbReference type="Pfam" id="PF00476">
    <property type="entry name" value="DNA_pol_A"/>
    <property type="match status" value="1"/>
</dbReference>
<dbReference type="NCBIfam" id="TIGR00593">
    <property type="entry name" value="pola"/>
    <property type="match status" value="1"/>
</dbReference>
<comment type="caution">
    <text evidence="15">The sequence shown here is derived from an EMBL/GenBank/DDBJ whole genome shotgun (WGS) entry which is preliminary data.</text>
</comment>
<keyword evidence="9 12" id="KW-0234">DNA repair</keyword>
<dbReference type="PANTHER" id="PTHR10133:SF27">
    <property type="entry name" value="DNA POLYMERASE NU"/>
    <property type="match status" value="1"/>
</dbReference>
<dbReference type="InterPro" id="IPR002298">
    <property type="entry name" value="DNA_polymerase_A"/>
</dbReference>
<evidence type="ECO:0000256" key="6">
    <source>
        <dbReference type="ARBA" id="ARBA00022839"/>
    </source>
</evidence>
<dbReference type="PATRIC" id="fig|1280514.3.peg.2733"/>
<comment type="catalytic activity">
    <reaction evidence="10 12">
        <text>DNA(n) + a 2'-deoxyribonucleoside 5'-triphosphate = DNA(n+1) + diphosphate</text>
        <dbReference type="Rhea" id="RHEA:22508"/>
        <dbReference type="Rhea" id="RHEA-COMP:17339"/>
        <dbReference type="Rhea" id="RHEA-COMP:17340"/>
        <dbReference type="ChEBI" id="CHEBI:33019"/>
        <dbReference type="ChEBI" id="CHEBI:61560"/>
        <dbReference type="ChEBI" id="CHEBI:173112"/>
        <dbReference type="EC" id="2.7.7.7"/>
    </reaction>
</comment>
<keyword evidence="12" id="KW-0378">Hydrolase</keyword>
<keyword evidence="6 12" id="KW-0540">Nuclease</keyword>